<feature type="transmembrane region" description="Helical" evidence="7">
    <location>
        <begin position="157"/>
        <end position="178"/>
    </location>
</feature>
<dbReference type="GO" id="GO:0140359">
    <property type="term" value="F:ABC-type transporter activity"/>
    <property type="evidence" value="ECO:0007669"/>
    <property type="project" value="InterPro"/>
</dbReference>
<dbReference type="InterPro" id="IPR036640">
    <property type="entry name" value="ABC1_TM_sf"/>
</dbReference>
<organism evidence="10 11">
    <name type="scientific">Periweissella fabalis</name>
    <dbReference type="NCBI Taxonomy" id="1070421"/>
    <lineage>
        <taxon>Bacteria</taxon>
        <taxon>Bacillati</taxon>
        <taxon>Bacillota</taxon>
        <taxon>Bacilli</taxon>
        <taxon>Lactobacillales</taxon>
        <taxon>Lactobacillaceae</taxon>
        <taxon>Periweissella</taxon>
    </lineage>
</organism>
<dbReference type="PANTHER" id="PTHR24221">
    <property type="entry name" value="ATP-BINDING CASSETTE SUB-FAMILY B"/>
    <property type="match status" value="1"/>
</dbReference>
<feature type="transmembrane region" description="Helical" evidence="7">
    <location>
        <begin position="127"/>
        <end position="151"/>
    </location>
</feature>
<dbReference type="Gene3D" id="3.40.50.300">
    <property type="entry name" value="P-loop containing nucleotide triphosphate hydrolases"/>
    <property type="match status" value="1"/>
</dbReference>
<evidence type="ECO:0000256" key="6">
    <source>
        <dbReference type="ARBA" id="ARBA00023136"/>
    </source>
</evidence>
<dbReference type="NCBIfam" id="TIGR02857">
    <property type="entry name" value="CydD"/>
    <property type="match status" value="1"/>
</dbReference>
<accession>A0A7X6N3V2</accession>
<keyword evidence="3" id="KW-0547">Nucleotide-binding</keyword>
<dbReference type="GO" id="GO:0016887">
    <property type="term" value="F:ATP hydrolysis activity"/>
    <property type="evidence" value="ECO:0007669"/>
    <property type="project" value="InterPro"/>
</dbReference>
<comment type="subcellular location">
    <subcellularLocation>
        <location evidence="1">Cell membrane</location>
        <topology evidence="1">Multi-pass membrane protein</topology>
    </subcellularLocation>
</comment>
<evidence type="ECO:0000313" key="11">
    <source>
        <dbReference type="Proteomes" id="UP000549765"/>
    </source>
</evidence>
<reference evidence="10 11" key="1">
    <citation type="submission" date="2020-04" db="EMBL/GenBank/DDBJ databases">
        <title>MicrobeNet Type strains.</title>
        <authorList>
            <person name="Nicholson A.C."/>
        </authorList>
    </citation>
    <scope>NUCLEOTIDE SEQUENCE [LARGE SCALE GENOMIC DNA]</scope>
    <source>
        <strain evidence="10 11">CCUG 61472</strain>
    </source>
</reference>
<feature type="transmembrane region" description="Helical" evidence="7">
    <location>
        <begin position="12"/>
        <end position="32"/>
    </location>
</feature>
<dbReference type="GO" id="GO:0042883">
    <property type="term" value="P:cysteine transport"/>
    <property type="evidence" value="ECO:0007669"/>
    <property type="project" value="InterPro"/>
</dbReference>
<evidence type="ECO:0000259" key="8">
    <source>
        <dbReference type="PROSITE" id="PS50893"/>
    </source>
</evidence>
<evidence type="ECO:0000256" key="5">
    <source>
        <dbReference type="ARBA" id="ARBA00022989"/>
    </source>
</evidence>
<dbReference type="Pfam" id="PF00664">
    <property type="entry name" value="ABC_membrane"/>
    <property type="match status" value="1"/>
</dbReference>
<evidence type="ECO:0000313" key="10">
    <source>
        <dbReference type="EMBL" id="NKZ24802.1"/>
    </source>
</evidence>
<dbReference type="SUPFAM" id="SSF90123">
    <property type="entry name" value="ABC transporter transmembrane region"/>
    <property type="match status" value="1"/>
</dbReference>
<dbReference type="Proteomes" id="UP000549765">
    <property type="component" value="Unassembled WGS sequence"/>
</dbReference>
<keyword evidence="4" id="KW-0067">ATP-binding</keyword>
<proteinExistence type="predicted"/>
<dbReference type="InterPro" id="IPR003439">
    <property type="entry name" value="ABC_transporter-like_ATP-bd"/>
</dbReference>
<keyword evidence="5 7" id="KW-1133">Transmembrane helix</keyword>
<dbReference type="InterPro" id="IPR014216">
    <property type="entry name" value="ABC_transptr_CydD"/>
</dbReference>
<dbReference type="InterPro" id="IPR011527">
    <property type="entry name" value="ABC1_TM_dom"/>
</dbReference>
<dbReference type="GO" id="GO:0005524">
    <property type="term" value="F:ATP binding"/>
    <property type="evidence" value="ECO:0007669"/>
    <property type="project" value="UniProtKB-KW"/>
</dbReference>
<dbReference type="Pfam" id="PF00005">
    <property type="entry name" value="ABC_tran"/>
    <property type="match status" value="1"/>
</dbReference>
<evidence type="ECO:0000256" key="1">
    <source>
        <dbReference type="ARBA" id="ARBA00004651"/>
    </source>
</evidence>
<dbReference type="GO" id="GO:0005886">
    <property type="term" value="C:plasma membrane"/>
    <property type="evidence" value="ECO:0007669"/>
    <property type="project" value="UniProtKB-SubCell"/>
</dbReference>
<dbReference type="AlphaFoldDB" id="A0A7X6N3V2"/>
<feature type="domain" description="ABC transmembrane type-1" evidence="9">
    <location>
        <begin position="19"/>
        <end position="299"/>
    </location>
</feature>
<dbReference type="PROSITE" id="PS00211">
    <property type="entry name" value="ABC_TRANSPORTER_1"/>
    <property type="match status" value="1"/>
</dbReference>
<evidence type="ECO:0000259" key="9">
    <source>
        <dbReference type="PROSITE" id="PS50929"/>
    </source>
</evidence>
<dbReference type="InterPro" id="IPR039421">
    <property type="entry name" value="Type_1_exporter"/>
</dbReference>
<dbReference type="SUPFAM" id="SSF52540">
    <property type="entry name" value="P-loop containing nucleoside triphosphate hydrolases"/>
    <property type="match status" value="1"/>
</dbReference>
<evidence type="ECO:0000256" key="3">
    <source>
        <dbReference type="ARBA" id="ARBA00022741"/>
    </source>
</evidence>
<keyword evidence="11" id="KW-1185">Reference proteome</keyword>
<dbReference type="PROSITE" id="PS50893">
    <property type="entry name" value="ABC_TRANSPORTER_2"/>
    <property type="match status" value="1"/>
</dbReference>
<dbReference type="PANTHER" id="PTHR24221:SF614">
    <property type="entry name" value="GLUTATHIONE_L-CYSTEINE TRANSPORT SYSTEM ATP-BINDING_PERMEASE PROTEIN CYDC"/>
    <property type="match status" value="1"/>
</dbReference>
<gene>
    <name evidence="10" type="primary">cydD</name>
    <name evidence="10" type="ORF">HF964_08360</name>
</gene>
<dbReference type="PROSITE" id="PS50929">
    <property type="entry name" value="ABC_TM1F"/>
    <property type="match status" value="1"/>
</dbReference>
<dbReference type="SMART" id="SM00382">
    <property type="entry name" value="AAA"/>
    <property type="match status" value="1"/>
</dbReference>
<keyword evidence="2 7" id="KW-0812">Transmembrane</keyword>
<dbReference type="InterPro" id="IPR027417">
    <property type="entry name" value="P-loop_NTPase"/>
</dbReference>
<protein>
    <submittedName>
        <fullName evidence="10">Thiol reductant ABC exporter subunit CydD</fullName>
    </submittedName>
</protein>
<dbReference type="RefSeq" id="WP_168722597.1">
    <property type="nucleotide sequence ID" value="NZ_JAAXPN010000010.1"/>
</dbReference>
<feature type="domain" description="ABC transporter" evidence="8">
    <location>
        <begin position="333"/>
        <end position="572"/>
    </location>
</feature>
<evidence type="ECO:0000256" key="4">
    <source>
        <dbReference type="ARBA" id="ARBA00022840"/>
    </source>
</evidence>
<dbReference type="GO" id="GO:0034040">
    <property type="term" value="F:ATPase-coupled lipid transmembrane transporter activity"/>
    <property type="evidence" value="ECO:0007669"/>
    <property type="project" value="TreeGrafter"/>
</dbReference>
<evidence type="ECO:0000256" key="7">
    <source>
        <dbReference type="SAM" id="Phobius"/>
    </source>
</evidence>
<name>A0A7X6N3V2_9LACO</name>
<evidence type="ECO:0000256" key="2">
    <source>
        <dbReference type="ARBA" id="ARBA00022692"/>
    </source>
</evidence>
<feature type="transmembrane region" description="Helical" evidence="7">
    <location>
        <begin position="236"/>
        <end position="263"/>
    </location>
</feature>
<comment type="caution">
    <text evidence="10">The sequence shown here is derived from an EMBL/GenBank/DDBJ whole genome shotgun (WGS) entry which is preliminary data.</text>
</comment>
<dbReference type="Gene3D" id="1.20.1560.10">
    <property type="entry name" value="ABC transporter type 1, transmembrane domain"/>
    <property type="match status" value="1"/>
</dbReference>
<dbReference type="InterPro" id="IPR017871">
    <property type="entry name" value="ABC_transporter-like_CS"/>
</dbReference>
<dbReference type="InterPro" id="IPR003593">
    <property type="entry name" value="AAA+_ATPase"/>
</dbReference>
<keyword evidence="6 7" id="KW-0472">Membrane</keyword>
<dbReference type="CDD" id="cd18584">
    <property type="entry name" value="ABC_6TM_AarD_CydD"/>
    <property type="match status" value="1"/>
</dbReference>
<dbReference type="EMBL" id="JAAXPN010000010">
    <property type="protein sequence ID" value="NKZ24802.1"/>
    <property type="molecule type" value="Genomic_DNA"/>
</dbReference>
<sequence>MIDRRLFTMPGIRKTLGMLAVLITLQAFSVLFQGKYLSMSIVTLWQQKPFVAVLQTFGFFLVAFVCRHLLTVLKNYVVGHWVEKTVTTLRHDVLKQVGALGPKIIQEKGTGNTVTLALEGIDKAQTYLMLVLIKMFDMMIIPWILLAYLFTVSWPEATFMLAIYPVVIIFMIILGYAAQAKADKEYANFIRLSNHFVDALRGLPTLKQLGLSRRYATNIHRVSEDYRKSVLSTLKIAILSTFTLDFFTTLSIAIVAVFLGFSLIDGTKALLPALTMLVLAPEYFLPLRNFANDYHDTLDGKNALGDVLDLLSRPTLIDNQQLKLEQWNTESHLTLDNVTIAYNDNDEPTLTIEHLALQGYQKVGIIGRSGSGKSTLLNLLGGFLAPTNNEKQKIMLNKQPVEHLQLQAWQKQFQYIPQTPYIFHATLAENVAFYAPDASEEAIILALEAAGLATFWQNLPNGLATLIGEGGQAVSGGQAQRIALARAFLTPERRVLLFDEPTAHLDIETEMNIKKAIIPLFENHLVLFATHRLHWVKQMDYVLVIEDGKIVEQGTPDELASRGGAFVRLVADVNQLGGVK</sequence>
<feature type="transmembrane region" description="Helical" evidence="7">
    <location>
        <begin position="52"/>
        <end position="70"/>
    </location>
</feature>